<evidence type="ECO:0008006" key="3">
    <source>
        <dbReference type="Google" id="ProtNLM"/>
    </source>
</evidence>
<evidence type="ECO:0000313" key="2">
    <source>
        <dbReference type="Proteomes" id="UP000073492"/>
    </source>
</evidence>
<dbReference type="PANTHER" id="PTHR42085">
    <property type="entry name" value="F-BOX DOMAIN-CONTAINING PROTEIN"/>
    <property type="match status" value="1"/>
</dbReference>
<name>A0A139I6K7_9PEZI</name>
<dbReference type="InterPro" id="IPR038883">
    <property type="entry name" value="AN11006-like"/>
</dbReference>
<dbReference type="Proteomes" id="UP000073492">
    <property type="component" value="Unassembled WGS sequence"/>
</dbReference>
<dbReference type="EMBL" id="LFZO01000272">
    <property type="protein sequence ID" value="KXT10245.1"/>
    <property type="molecule type" value="Genomic_DNA"/>
</dbReference>
<protein>
    <recommendedName>
        <fullName evidence="3">F-box domain-containing protein</fullName>
    </recommendedName>
</protein>
<organism evidence="1 2">
    <name type="scientific">Pseudocercospora musae</name>
    <dbReference type="NCBI Taxonomy" id="113226"/>
    <lineage>
        <taxon>Eukaryota</taxon>
        <taxon>Fungi</taxon>
        <taxon>Dikarya</taxon>
        <taxon>Ascomycota</taxon>
        <taxon>Pezizomycotina</taxon>
        <taxon>Dothideomycetes</taxon>
        <taxon>Dothideomycetidae</taxon>
        <taxon>Mycosphaerellales</taxon>
        <taxon>Mycosphaerellaceae</taxon>
        <taxon>Pseudocercospora</taxon>
    </lineage>
</organism>
<accession>A0A139I6K7</accession>
<sequence>MEDVPIEQMTEAFNVNEVKIQIMISTFGVAEVKRIIQEANPSENGQFRNIHIPDWHSTDRPDHYDGLEIPFWAPLAGFESCSLVVVQVRPDIGSSRSPEHDVMPTDAFFFVFFKTAACMHLAMTSQAPSASLLGLPYELRIEIYSYLFEKDSPNPVNPVEVCRGWQFCDCSGRALLQTSRQLRDETIPIFFGNHNIQFLVGRRHVLDLQRWVDCVSDMVLASICRFYFVDADYMWPINDCIMSRNICFEIKGHEVLTQVSEGFIKERWNVPLKLARWNVSGSFERRRGSPVLTKVKLRELVALYA</sequence>
<reference evidence="1 2" key="1">
    <citation type="submission" date="2015-07" db="EMBL/GenBank/DDBJ databases">
        <title>Comparative genomics of the Sigatoka disease complex on banana suggests a link between parallel evolutionary changes in Pseudocercospora fijiensis and Pseudocercospora eumusae and increased virulence on the banana host.</title>
        <authorList>
            <person name="Chang T.-C."/>
            <person name="Salvucci A."/>
            <person name="Crous P.W."/>
            <person name="Stergiopoulos I."/>
        </authorList>
    </citation>
    <scope>NUCLEOTIDE SEQUENCE [LARGE SCALE GENOMIC DNA]</scope>
    <source>
        <strain evidence="1 2">CBS 116634</strain>
    </source>
</reference>
<gene>
    <name evidence="1" type="ORF">AC579_10055</name>
</gene>
<dbReference type="AlphaFoldDB" id="A0A139I6K7"/>
<evidence type="ECO:0000313" key="1">
    <source>
        <dbReference type="EMBL" id="KXT10245.1"/>
    </source>
</evidence>
<proteinExistence type="predicted"/>
<keyword evidence="2" id="KW-1185">Reference proteome</keyword>
<comment type="caution">
    <text evidence="1">The sequence shown here is derived from an EMBL/GenBank/DDBJ whole genome shotgun (WGS) entry which is preliminary data.</text>
</comment>
<dbReference type="OrthoDB" id="416253at2759"/>
<dbReference type="PANTHER" id="PTHR42085:SF1">
    <property type="entry name" value="F-BOX DOMAIN-CONTAINING PROTEIN"/>
    <property type="match status" value="1"/>
</dbReference>